<dbReference type="InterPro" id="IPR014757">
    <property type="entry name" value="Tscrpt_reg_IclR_C"/>
</dbReference>
<dbReference type="InterPro" id="IPR029016">
    <property type="entry name" value="GAF-like_dom_sf"/>
</dbReference>
<reference evidence="6" key="1">
    <citation type="submission" date="2021-01" db="EMBL/GenBank/DDBJ databases">
        <title>Tabrizicola alba sp. nov. a motile alkaliphilic bacterium isolated from a soda lake.</title>
        <authorList>
            <person name="Szuroczki S."/>
            <person name="Abbaszade G."/>
            <person name="Schumann P."/>
            <person name="Toth E."/>
        </authorList>
    </citation>
    <scope>NUCLEOTIDE SEQUENCE</scope>
    <source>
        <strain evidence="6">DMG-N-6</strain>
    </source>
</reference>
<proteinExistence type="predicted"/>
<dbReference type="Pfam" id="PF01614">
    <property type="entry name" value="IclR_C"/>
    <property type="match status" value="1"/>
</dbReference>
<organism evidence="6 7">
    <name type="scientific">Szabonella alba</name>
    <dbReference type="NCBI Taxonomy" id="2804194"/>
    <lineage>
        <taxon>Bacteria</taxon>
        <taxon>Pseudomonadati</taxon>
        <taxon>Pseudomonadota</taxon>
        <taxon>Alphaproteobacteria</taxon>
        <taxon>Rhodobacterales</taxon>
        <taxon>Paracoccaceae</taxon>
        <taxon>Szabonella</taxon>
    </lineage>
</organism>
<protein>
    <submittedName>
        <fullName evidence="6">IclR family transcriptional regulator</fullName>
    </submittedName>
</protein>
<dbReference type="Gene3D" id="3.30.450.40">
    <property type="match status" value="1"/>
</dbReference>
<dbReference type="SUPFAM" id="SSF55781">
    <property type="entry name" value="GAF domain-like"/>
    <property type="match status" value="1"/>
</dbReference>
<evidence type="ECO:0000259" key="4">
    <source>
        <dbReference type="PROSITE" id="PS51077"/>
    </source>
</evidence>
<keyword evidence="3" id="KW-0804">Transcription</keyword>
<keyword evidence="2" id="KW-0238">DNA-binding</keyword>
<evidence type="ECO:0000313" key="7">
    <source>
        <dbReference type="Proteomes" id="UP000648908"/>
    </source>
</evidence>
<sequence>MSKKTSDKVLAKGQDGGRTVGRVLALLELMAGSRVPLRLTDIARTLDLPASSAHALLQQLIKYDYVKLSADSDRLYERGAELALLSSKSNANLDLVRTARPILRELSAQVGENTFLGMCHSRGVSYVDSVEDIYGLTMRFPMGTLRPLHASSTGKLFLAMYSTSDTLKTYLGAEPLAAFTRNTMTDLVVLSEQLGEIRQTGLALNREEVVEGACGISAPIFDANQRFVGCLTVGVPQVRFEARQAIIKKNILVGVQKISRRLGNPDWEGTLALLRDNPEVVLEQP</sequence>
<dbReference type="PROSITE" id="PS51077">
    <property type="entry name" value="HTH_ICLR"/>
    <property type="match status" value="1"/>
</dbReference>
<dbReference type="Proteomes" id="UP000648908">
    <property type="component" value="Unassembled WGS sequence"/>
</dbReference>
<dbReference type="GO" id="GO:0003677">
    <property type="term" value="F:DNA binding"/>
    <property type="evidence" value="ECO:0007669"/>
    <property type="project" value="UniProtKB-KW"/>
</dbReference>
<dbReference type="InterPro" id="IPR036388">
    <property type="entry name" value="WH-like_DNA-bd_sf"/>
</dbReference>
<dbReference type="Gene3D" id="1.10.10.10">
    <property type="entry name" value="Winged helix-like DNA-binding domain superfamily/Winged helix DNA-binding domain"/>
    <property type="match status" value="1"/>
</dbReference>
<evidence type="ECO:0000313" key="6">
    <source>
        <dbReference type="EMBL" id="MBL4919236.1"/>
    </source>
</evidence>
<name>A0A8K0VDR4_9RHOB</name>
<comment type="caution">
    <text evidence="6">The sequence shown here is derived from an EMBL/GenBank/DDBJ whole genome shotgun (WGS) entry which is preliminary data.</text>
</comment>
<evidence type="ECO:0000259" key="5">
    <source>
        <dbReference type="PROSITE" id="PS51078"/>
    </source>
</evidence>
<dbReference type="PROSITE" id="PS51078">
    <property type="entry name" value="ICLR_ED"/>
    <property type="match status" value="1"/>
</dbReference>
<dbReference type="SMART" id="SM00346">
    <property type="entry name" value="HTH_ICLR"/>
    <property type="match status" value="1"/>
</dbReference>
<dbReference type="AlphaFoldDB" id="A0A8K0VDR4"/>
<feature type="domain" description="HTH iclR-type" evidence="4">
    <location>
        <begin position="17"/>
        <end position="80"/>
    </location>
</feature>
<dbReference type="InterPro" id="IPR036390">
    <property type="entry name" value="WH_DNA-bd_sf"/>
</dbReference>
<dbReference type="PANTHER" id="PTHR30136">
    <property type="entry name" value="HELIX-TURN-HELIX TRANSCRIPTIONAL REGULATOR, ICLR FAMILY"/>
    <property type="match status" value="1"/>
</dbReference>
<dbReference type="EMBL" id="JAESVN010000015">
    <property type="protein sequence ID" value="MBL4919236.1"/>
    <property type="molecule type" value="Genomic_DNA"/>
</dbReference>
<accession>A0A8K0VDR4</accession>
<dbReference type="GO" id="GO:0045892">
    <property type="term" value="P:negative regulation of DNA-templated transcription"/>
    <property type="evidence" value="ECO:0007669"/>
    <property type="project" value="TreeGrafter"/>
</dbReference>
<dbReference type="Pfam" id="PF09339">
    <property type="entry name" value="HTH_IclR"/>
    <property type="match status" value="1"/>
</dbReference>
<dbReference type="PANTHER" id="PTHR30136:SF8">
    <property type="entry name" value="TRANSCRIPTIONAL REGULATORY PROTEIN"/>
    <property type="match status" value="1"/>
</dbReference>
<dbReference type="RefSeq" id="WP_202690218.1">
    <property type="nucleotide sequence ID" value="NZ_JAESVN010000015.1"/>
</dbReference>
<evidence type="ECO:0000256" key="1">
    <source>
        <dbReference type="ARBA" id="ARBA00023015"/>
    </source>
</evidence>
<dbReference type="InterPro" id="IPR050707">
    <property type="entry name" value="HTH_MetabolicPath_Reg"/>
</dbReference>
<dbReference type="GO" id="GO:0003700">
    <property type="term" value="F:DNA-binding transcription factor activity"/>
    <property type="evidence" value="ECO:0007669"/>
    <property type="project" value="TreeGrafter"/>
</dbReference>
<feature type="domain" description="IclR-ED" evidence="5">
    <location>
        <begin position="81"/>
        <end position="264"/>
    </location>
</feature>
<keyword evidence="1" id="KW-0805">Transcription regulation</keyword>
<keyword evidence="7" id="KW-1185">Reference proteome</keyword>
<dbReference type="InterPro" id="IPR005471">
    <property type="entry name" value="Tscrpt_reg_IclR_N"/>
</dbReference>
<gene>
    <name evidence="6" type="ORF">JL811_18615</name>
</gene>
<dbReference type="SUPFAM" id="SSF46785">
    <property type="entry name" value="Winged helix' DNA-binding domain"/>
    <property type="match status" value="1"/>
</dbReference>
<evidence type="ECO:0000256" key="2">
    <source>
        <dbReference type="ARBA" id="ARBA00023125"/>
    </source>
</evidence>
<evidence type="ECO:0000256" key="3">
    <source>
        <dbReference type="ARBA" id="ARBA00023163"/>
    </source>
</evidence>